<evidence type="ECO:0000313" key="2">
    <source>
        <dbReference type="Proteomes" id="UP000052023"/>
    </source>
</evidence>
<dbReference type="AlphaFoldDB" id="A0A0R3MQI4"/>
<proteinExistence type="predicted"/>
<dbReference type="Proteomes" id="UP000052023">
    <property type="component" value="Unassembled WGS sequence"/>
</dbReference>
<gene>
    <name evidence="1" type="ORF">CQ13_07315</name>
</gene>
<protein>
    <submittedName>
        <fullName evidence="1">Uncharacterized protein</fullName>
    </submittedName>
</protein>
<sequence>MAKFDKVALALTSRDAATVVDLIEKLKTEFGNFAYDDDEADEWFEKDAASQKLITKSGFNQKNWKTAVDETMKGFFATIPEAEIKTVLDGAPQRTESATGLKAEQKRRCLN</sequence>
<comment type="caution">
    <text evidence="1">The sequence shown here is derived from an EMBL/GenBank/DDBJ whole genome shotgun (WGS) entry which is preliminary data.</text>
</comment>
<reference evidence="1 2" key="1">
    <citation type="submission" date="2014-03" db="EMBL/GenBank/DDBJ databases">
        <title>Bradyrhizobium valentinum sp. nov., isolated from effective nodules of Lupinus mariae-josephae, a lupine endemic of basic-lime soils in Eastern Spain.</title>
        <authorList>
            <person name="Duran D."/>
            <person name="Rey L."/>
            <person name="Navarro A."/>
            <person name="Busquets A."/>
            <person name="Imperial J."/>
            <person name="Ruiz-Argueso T."/>
        </authorList>
    </citation>
    <scope>NUCLEOTIDE SEQUENCE [LARGE SCALE GENOMIC DNA]</scope>
    <source>
        <strain evidence="1 2">Ro19</strain>
    </source>
</reference>
<evidence type="ECO:0000313" key="1">
    <source>
        <dbReference type="EMBL" id="KRR21838.1"/>
    </source>
</evidence>
<name>A0A0R3MQI4_9BRAD</name>
<keyword evidence="2" id="KW-1185">Reference proteome</keyword>
<dbReference type="EMBL" id="LLYA01000170">
    <property type="protein sequence ID" value="KRR21838.1"/>
    <property type="molecule type" value="Genomic_DNA"/>
</dbReference>
<accession>A0A0R3MQI4</accession>
<organism evidence="1 2">
    <name type="scientific">Bradyrhizobium retamae</name>
    <dbReference type="NCBI Taxonomy" id="1300035"/>
    <lineage>
        <taxon>Bacteria</taxon>
        <taxon>Pseudomonadati</taxon>
        <taxon>Pseudomonadota</taxon>
        <taxon>Alphaproteobacteria</taxon>
        <taxon>Hyphomicrobiales</taxon>
        <taxon>Nitrobacteraceae</taxon>
        <taxon>Bradyrhizobium</taxon>
    </lineage>
</organism>